<dbReference type="EMBL" id="CP003614">
    <property type="protein sequence ID" value="AFZ08799.1"/>
    <property type="molecule type" value="Genomic_DNA"/>
</dbReference>
<gene>
    <name evidence="7" type="ORF">Osc7112_4503</name>
</gene>
<evidence type="ECO:0008006" key="9">
    <source>
        <dbReference type="Google" id="ProtNLM"/>
    </source>
</evidence>
<accession>K9VMM7</accession>
<feature type="transmembrane region" description="Helical" evidence="6">
    <location>
        <begin position="66"/>
        <end position="86"/>
    </location>
</feature>
<feature type="transmembrane region" description="Helical" evidence="6">
    <location>
        <begin position="98"/>
        <end position="120"/>
    </location>
</feature>
<feature type="transmembrane region" description="Helical" evidence="6">
    <location>
        <begin position="186"/>
        <end position="206"/>
    </location>
</feature>
<comment type="subcellular location">
    <subcellularLocation>
        <location evidence="1">Membrane</location>
        <topology evidence="1">Multi-pass membrane protein</topology>
    </subcellularLocation>
</comment>
<dbReference type="InterPro" id="IPR002549">
    <property type="entry name" value="AI-2E-like"/>
</dbReference>
<feature type="transmembrane region" description="Helical" evidence="6">
    <location>
        <begin position="246"/>
        <end position="265"/>
    </location>
</feature>
<feature type="transmembrane region" description="Helical" evidence="6">
    <location>
        <begin position="344"/>
        <end position="370"/>
    </location>
</feature>
<name>K9VMM7_9CYAN</name>
<evidence type="ECO:0000256" key="4">
    <source>
        <dbReference type="ARBA" id="ARBA00022989"/>
    </source>
</evidence>
<protein>
    <recommendedName>
        <fullName evidence="9">Permease</fullName>
    </recommendedName>
</protein>
<dbReference type="PATRIC" id="fig|179408.3.peg.5593"/>
<dbReference type="AlphaFoldDB" id="K9VMM7"/>
<dbReference type="PANTHER" id="PTHR21716">
    <property type="entry name" value="TRANSMEMBRANE PROTEIN"/>
    <property type="match status" value="1"/>
</dbReference>
<dbReference type="KEGG" id="oni:Osc7112_4503"/>
<dbReference type="HOGENOM" id="CLU_031275_8_1_3"/>
<keyword evidence="3 6" id="KW-0812">Transmembrane</keyword>
<dbReference type="PANTHER" id="PTHR21716:SF62">
    <property type="entry name" value="TRANSPORT PROTEIN YDBI-RELATED"/>
    <property type="match status" value="1"/>
</dbReference>
<organism evidence="7 8">
    <name type="scientific">Phormidium nigroviride PCC 7112</name>
    <dbReference type="NCBI Taxonomy" id="179408"/>
    <lineage>
        <taxon>Bacteria</taxon>
        <taxon>Bacillati</taxon>
        <taxon>Cyanobacteriota</taxon>
        <taxon>Cyanophyceae</taxon>
        <taxon>Oscillatoriophycideae</taxon>
        <taxon>Oscillatoriales</taxon>
        <taxon>Oscillatoriaceae</taxon>
        <taxon>Phormidium</taxon>
    </lineage>
</organism>
<dbReference type="eggNOG" id="COG0628">
    <property type="taxonomic scope" value="Bacteria"/>
</dbReference>
<dbReference type="GO" id="GO:0055085">
    <property type="term" value="P:transmembrane transport"/>
    <property type="evidence" value="ECO:0007669"/>
    <property type="project" value="TreeGrafter"/>
</dbReference>
<comment type="similarity">
    <text evidence="2">Belongs to the autoinducer-2 exporter (AI-2E) (TC 2.A.86) family.</text>
</comment>
<dbReference type="STRING" id="179408.Osc7112_4503"/>
<keyword evidence="5 6" id="KW-0472">Membrane</keyword>
<reference evidence="7 8" key="1">
    <citation type="submission" date="2012-05" db="EMBL/GenBank/DDBJ databases">
        <title>Finished chromosome of genome of Oscillatoria sp. PCC 7112.</title>
        <authorList>
            <consortium name="US DOE Joint Genome Institute"/>
            <person name="Gugger M."/>
            <person name="Coursin T."/>
            <person name="Rippka R."/>
            <person name="Tandeau De Marsac N."/>
            <person name="Huntemann M."/>
            <person name="Wei C.-L."/>
            <person name="Han J."/>
            <person name="Detter J.C."/>
            <person name="Han C."/>
            <person name="Tapia R."/>
            <person name="Davenport K."/>
            <person name="Daligault H."/>
            <person name="Erkkila T."/>
            <person name="Gu W."/>
            <person name="Munk A.C.C."/>
            <person name="Teshima H."/>
            <person name="Xu Y."/>
            <person name="Chain P."/>
            <person name="Chen A."/>
            <person name="Krypides N."/>
            <person name="Mavromatis K."/>
            <person name="Markowitz V."/>
            <person name="Szeto E."/>
            <person name="Ivanova N."/>
            <person name="Mikhailova N."/>
            <person name="Ovchinnikova G."/>
            <person name="Pagani I."/>
            <person name="Pati A."/>
            <person name="Goodwin L."/>
            <person name="Peters L."/>
            <person name="Pitluck S."/>
            <person name="Woyke T."/>
            <person name="Kerfeld C."/>
        </authorList>
    </citation>
    <scope>NUCLEOTIDE SEQUENCE [LARGE SCALE GENOMIC DNA]</scope>
    <source>
        <strain evidence="7 8">PCC 7112</strain>
    </source>
</reference>
<proteinExistence type="inferred from homology"/>
<feature type="transmembrane region" description="Helical" evidence="6">
    <location>
        <begin position="41"/>
        <end position="60"/>
    </location>
</feature>
<feature type="transmembrane region" description="Helical" evidence="6">
    <location>
        <begin position="305"/>
        <end position="324"/>
    </location>
</feature>
<feature type="transmembrane region" description="Helical" evidence="6">
    <location>
        <begin position="271"/>
        <end position="298"/>
    </location>
</feature>
<evidence type="ECO:0000313" key="7">
    <source>
        <dbReference type="EMBL" id="AFZ08799.1"/>
    </source>
</evidence>
<sequence length="403" mass="43631">MRVLPDIYLVNENINKPALRDDISANTNLDYLIMSEQRITISLPNLLLIVASSLLLVLLWQLRSLLVILMISVVLAASIVPIVNWAETMRVPRWLAVIMVYLTLIGGFSGTVVLIGPTVIEQIELLLRQLPVYVESLRTVATNVLSRLTDDAPTLVGQLVDTQSLTNWLIRSSQQLVLRSYSLTRGILGGFFSLVLALFISGYMVADSDTLIKSLVQFFPKPWDAKLAAQAAPIGQRMGSYIRGRVLVSGILGIFITTGLSILGMPEFALGLGAIAGVTNLIPFIGPVLGAGPALIVALAKGGWVLLWVLLLFVIIQNLETYVLDPLLVGSSVGVHPLYQLLSVLGGVQVLGIIGAVIVPPWFAGVAALIENLYLKPKLRSEHREAIDRAKNNSDLPPLTPSA</sequence>
<keyword evidence="8" id="KW-1185">Reference proteome</keyword>
<dbReference type="Pfam" id="PF01594">
    <property type="entry name" value="AI-2E_transport"/>
    <property type="match status" value="1"/>
</dbReference>
<dbReference type="GO" id="GO:0016020">
    <property type="term" value="C:membrane"/>
    <property type="evidence" value="ECO:0007669"/>
    <property type="project" value="UniProtKB-SubCell"/>
</dbReference>
<evidence type="ECO:0000256" key="5">
    <source>
        <dbReference type="ARBA" id="ARBA00023136"/>
    </source>
</evidence>
<evidence type="ECO:0000313" key="8">
    <source>
        <dbReference type="Proteomes" id="UP000010478"/>
    </source>
</evidence>
<evidence type="ECO:0000256" key="6">
    <source>
        <dbReference type="SAM" id="Phobius"/>
    </source>
</evidence>
<evidence type="ECO:0000256" key="1">
    <source>
        <dbReference type="ARBA" id="ARBA00004141"/>
    </source>
</evidence>
<keyword evidence="4 6" id="KW-1133">Transmembrane helix</keyword>
<dbReference type="Proteomes" id="UP000010478">
    <property type="component" value="Chromosome"/>
</dbReference>
<evidence type="ECO:0000256" key="3">
    <source>
        <dbReference type="ARBA" id="ARBA00022692"/>
    </source>
</evidence>
<evidence type="ECO:0000256" key="2">
    <source>
        <dbReference type="ARBA" id="ARBA00009773"/>
    </source>
</evidence>